<dbReference type="AlphaFoldDB" id="T0HZ77"/>
<dbReference type="InterPro" id="IPR052346">
    <property type="entry name" value="O-mannosyl-transferase_TMTC"/>
</dbReference>
<evidence type="ECO:0000256" key="2">
    <source>
        <dbReference type="ARBA" id="ARBA00022729"/>
    </source>
</evidence>
<evidence type="ECO:0000256" key="3">
    <source>
        <dbReference type="ARBA" id="ARBA00022737"/>
    </source>
</evidence>
<sequence>MSSAMTRLRLVGLALLLSTASSGMTHAQAAGVDALLQQAKYWRGKGREDLAQQALRRAKALDPGNAAVNQALNARSAAPKPQSAAKPAAARPASKPAAPKPAAQSPATRPAQQPARAAATPSKAAPAPTTSANRAGQARVAGFDALEDGNLASASSQFQRALSVNARDPDALGGMGLVRLRESRFAEAANYLEQASRYGKSGQWAEGLASARFFAGMEDARSSVAQGRLADAQSIAEGLIRSGYKEPAPALELLADVYEKQGRYADAADLYRQASQGGGSDDKRLQMRAARGRALAAAANGDDMGAMREFQNGLVLDPTDPWIRYEFAEFQIRRGRVPEAESLLRSLSTMNQPDALYAAALLNNDLGRATEAARLIEMIPEAQRTAPMRSFAIGVKTDAAIARAKAMAAGGQQAPALAALRQLGAMSAVPVGKQAAVANALYELGDVQGASAVAENAAQGQVSGIADYEGLIGVLARVGRDDLAQQALQRAGALAGSSAEGQQAYARMNAALQVSQADRARQQGRFAEAFDVLQSAWSASPQNMEILAGLARLYQSGQMPARAAQTWQLVLARKPGDKDALLGLAETAQAAGDSDLSRRAQNDVLRAFPQDYQVRMSLANVERARGNDRAAMKLLKDAQDLYARGQGGTSIDGLSGGNPFAAMSPAGGSNPFRDRPVAAAQQVNPFALGSGTRIPGSPAAAYGSAPMPAAYGAAPSYGGAGGYPSAPAASAAYAGSSAGYGSGYGAGLGDPGMDAATTAYSADPVLAQIQSQIADLGHDTGPRADIVTGYRRRSGEAGLSQLDEIKGSARFSTDAPGGRVYAKAEASVIDAGRANQSGQARFGRNATIEAQAIVDKQPSVFPSAQTQNASGVAFSAGYESDSVKLEAGTTPVGMGKTEATFRAEASPKLSPTVRAKAFAERQPVTDSVLSYAGTRDPVSGRRWGQVMRTAGGAGLSYDSEGSGVYAEGRYYRFRGTNVARNDGFEANVGGYLRTYRGPRSNLTVGINVNYQGYDKSQNYFTWGNGGYFSPQNFISVGFPVNYTMNDERFDISASFTPGFQSYKQDQTNIYPIDQPLQAILDQNKIDNNDVRSYYDSISKTGFAVSSNLSIYYKLSPTTRIGGEAGYNTFGSYDEFRSLLGVRQNFGSTGR</sequence>
<feature type="compositionally biased region" description="Low complexity" evidence="6">
    <location>
        <begin position="74"/>
        <end position="132"/>
    </location>
</feature>
<comment type="pathway">
    <text evidence="1">Glycan metabolism; bacterial cellulose biosynthesis.</text>
</comment>
<gene>
    <name evidence="9" type="ORF">L284_04840</name>
</gene>
<dbReference type="PATRIC" id="fig|1096930.3.peg.951"/>
<accession>T0HZ77</accession>
<dbReference type="InterPro" id="IPR019734">
    <property type="entry name" value="TPR_rpt"/>
</dbReference>
<dbReference type="Pfam" id="PF05420">
    <property type="entry name" value="BCSC_C"/>
    <property type="match status" value="1"/>
</dbReference>
<feature type="chain" id="PRO_5004576894" description="Cellulose synthase operon C C-terminal domain-containing protein" evidence="7">
    <location>
        <begin position="30"/>
        <end position="1150"/>
    </location>
</feature>
<keyword evidence="4" id="KW-0802">TPR repeat</keyword>
<evidence type="ECO:0000313" key="10">
    <source>
        <dbReference type="Proteomes" id="UP000015527"/>
    </source>
</evidence>
<dbReference type="Pfam" id="PF14559">
    <property type="entry name" value="TPR_19"/>
    <property type="match status" value="2"/>
</dbReference>
<dbReference type="GO" id="GO:0030968">
    <property type="term" value="P:endoplasmic reticulum unfolded protein response"/>
    <property type="evidence" value="ECO:0007669"/>
    <property type="project" value="TreeGrafter"/>
</dbReference>
<dbReference type="InterPro" id="IPR011990">
    <property type="entry name" value="TPR-like_helical_dom_sf"/>
</dbReference>
<dbReference type="Pfam" id="PF13432">
    <property type="entry name" value="TPR_16"/>
    <property type="match status" value="3"/>
</dbReference>
<protein>
    <recommendedName>
        <fullName evidence="8">Cellulose synthase operon C C-terminal domain-containing protein</fullName>
    </recommendedName>
</protein>
<keyword evidence="5" id="KW-0135">Cellulose biosynthesis</keyword>
<keyword evidence="3" id="KW-0677">Repeat</keyword>
<dbReference type="Proteomes" id="UP000015527">
    <property type="component" value="Unassembled WGS sequence"/>
</dbReference>
<dbReference type="eggNOG" id="COG0457">
    <property type="taxonomic scope" value="Bacteria"/>
</dbReference>
<dbReference type="SUPFAM" id="SSF48452">
    <property type="entry name" value="TPR-like"/>
    <property type="match status" value="1"/>
</dbReference>
<dbReference type="RefSeq" id="WP_021232926.1">
    <property type="nucleotide sequence ID" value="NZ_ATHL01000040.1"/>
</dbReference>
<evidence type="ECO:0000256" key="7">
    <source>
        <dbReference type="SAM" id="SignalP"/>
    </source>
</evidence>
<evidence type="ECO:0000313" key="9">
    <source>
        <dbReference type="EMBL" id="EQB18372.1"/>
    </source>
</evidence>
<reference evidence="9 10" key="1">
    <citation type="journal article" date="2013" name="Genome Announc.">
        <title>Genome Sequence of Novosphingobium lindaniclasticum LE124T, Isolated from a Hexachlorocyclohexane Dumpsite.</title>
        <authorList>
            <person name="Saxena A."/>
            <person name="Nayyar N."/>
            <person name="Sangwan N."/>
            <person name="Kumari R."/>
            <person name="Khurana J.P."/>
            <person name="Lal R."/>
        </authorList>
    </citation>
    <scope>NUCLEOTIDE SEQUENCE [LARGE SCALE GENOMIC DNA]</scope>
    <source>
        <strain evidence="9 10">LE124</strain>
    </source>
</reference>
<dbReference type="eggNOG" id="COG5010">
    <property type="taxonomic scope" value="Bacteria"/>
</dbReference>
<evidence type="ECO:0000256" key="4">
    <source>
        <dbReference type="ARBA" id="ARBA00022803"/>
    </source>
</evidence>
<dbReference type="GO" id="GO:0035269">
    <property type="term" value="P:protein O-linked glycosylation via mannose"/>
    <property type="evidence" value="ECO:0007669"/>
    <property type="project" value="TreeGrafter"/>
</dbReference>
<keyword evidence="2 7" id="KW-0732">Signal</keyword>
<dbReference type="UniPathway" id="UPA00694"/>
<name>T0HZ77_9SPHN</name>
<dbReference type="GO" id="GO:0000030">
    <property type="term" value="F:mannosyltransferase activity"/>
    <property type="evidence" value="ECO:0007669"/>
    <property type="project" value="TreeGrafter"/>
</dbReference>
<dbReference type="GO" id="GO:0030244">
    <property type="term" value="P:cellulose biosynthetic process"/>
    <property type="evidence" value="ECO:0007669"/>
    <property type="project" value="UniProtKB-KW"/>
</dbReference>
<feature type="domain" description="Cellulose synthase operon C C-terminal" evidence="8">
    <location>
        <begin position="800"/>
        <end position="1145"/>
    </location>
</feature>
<dbReference type="Gene3D" id="1.25.40.10">
    <property type="entry name" value="Tetratricopeptide repeat domain"/>
    <property type="match status" value="3"/>
</dbReference>
<feature type="region of interest" description="Disordered" evidence="6">
    <location>
        <begin position="74"/>
        <end position="135"/>
    </location>
</feature>
<dbReference type="OrthoDB" id="174989at2"/>
<dbReference type="SMART" id="SM00028">
    <property type="entry name" value="TPR"/>
    <property type="match status" value="5"/>
</dbReference>
<proteinExistence type="predicted"/>
<evidence type="ECO:0000256" key="1">
    <source>
        <dbReference type="ARBA" id="ARBA00005186"/>
    </source>
</evidence>
<dbReference type="PANTHER" id="PTHR44227">
    <property type="match status" value="1"/>
</dbReference>
<evidence type="ECO:0000256" key="6">
    <source>
        <dbReference type="SAM" id="MobiDB-lite"/>
    </source>
</evidence>
<comment type="caution">
    <text evidence="9">The sequence shown here is derived from an EMBL/GenBank/DDBJ whole genome shotgun (WGS) entry which is preliminary data.</text>
</comment>
<evidence type="ECO:0000259" key="8">
    <source>
        <dbReference type="Pfam" id="PF05420"/>
    </source>
</evidence>
<keyword evidence="10" id="KW-1185">Reference proteome</keyword>
<dbReference type="EMBL" id="ATHL01000040">
    <property type="protein sequence ID" value="EQB18372.1"/>
    <property type="molecule type" value="Genomic_DNA"/>
</dbReference>
<dbReference type="PANTHER" id="PTHR44227:SF3">
    <property type="entry name" value="PROTEIN O-MANNOSYL-TRANSFERASE TMTC4"/>
    <property type="match status" value="1"/>
</dbReference>
<organism evidence="9 10">
    <name type="scientific">Novosphingobium lindaniclasticum LE124</name>
    <dbReference type="NCBI Taxonomy" id="1096930"/>
    <lineage>
        <taxon>Bacteria</taxon>
        <taxon>Pseudomonadati</taxon>
        <taxon>Pseudomonadota</taxon>
        <taxon>Alphaproteobacteria</taxon>
        <taxon>Sphingomonadales</taxon>
        <taxon>Sphingomonadaceae</taxon>
        <taxon>Novosphingobium</taxon>
    </lineage>
</organism>
<dbReference type="InterPro" id="IPR008410">
    <property type="entry name" value="BCSC_C"/>
</dbReference>
<dbReference type="GO" id="GO:0019867">
    <property type="term" value="C:outer membrane"/>
    <property type="evidence" value="ECO:0007669"/>
    <property type="project" value="InterPro"/>
</dbReference>
<feature type="signal peptide" evidence="7">
    <location>
        <begin position="1"/>
        <end position="29"/>
    </location>
</feature>
<evidence type="ECO:0000256" key="5">
    <source>
        <dbReference type="ARBA" id="ARBA00022916"/>
    </source>
</evidence>